<keyword evidence="10" id="KW-1185">Reference proteome</keyword>
<keyword evidence="4 6" id="KW-0689">Ribosomal protein</keyword>
<dbReference type="InterPro" id="IPR036986">
    <property type="entry name" value="S4_RNA-bd_sf"/>
</dbReference>
<evidence type="ECO:0000256" key="4">
    <source>
        <dbReference type="ARBA" id="ARBA00022980"/>
    </source>
</evidence>
<evidence type="ECO:0000256" key="1">
    <source>
        <dbReference type="ARBA" id="ARBA00007465"/>
    </source>
</evidence>
<evidence type="ECO:0000313" key="10">
    <source>
        <dbReference type="Proteomes" id="UP001056855"/>
    </source>
</evidence>
<accession>A0A9E7NBB2</accession>
<dbReference type="SUPFAM" id="SSF55174">
    <property type="entry name" value="Alpha-L RNA-binding motif"/>
    <property type="match status" value="1"/>
</dbReference>
<dbReference type="InterPro" id="IPR022802">
    <property type="entry name" value="Ribosomal_uS4_arc"/>
</dbReference>
<dbReference type="AlphaFoldDB" id="A0A9E7NBB2"/>
<dbReference type="Proteomes" id="UP001056855">
    <property type="component" value="Chromosome"/>
</dbReference>
<organism evidence="9 10">
    <name type="scientific">Natronosalvus rutilus</name>
    <dbReference type="NCBI Taxonomy" id="2953753"/>
    <lineage>
        <taxon>Archaea</taxon>
        <taxon>Methanobacteriati</taxon>
        <taxon>Methanobacteriota</taxon>
        <taxon>Stenosarchaea group</taxon>
        <taxon>Halobacteria</taxon>
        <taxon>Halobacteriales</taxon>
        <taxon>Natrialbaceae</taxon>
        <taxon>Natronosalvus</taxon>
    </lineage>
</organism>
<dbReference type="PANTHER" id="PTHR11831">
    <property type="entry name" value="30S 40S RIBOSOMAL PROTEIN"/>
    <property type="match status" value="1"/>
</dbReference>
<dbReference type="SMART" id="SM01390">
    <property type="entry name" value="Ribosomal_S4"/>
    <property type="match status" value="1"/>
</dbReference>
<protein>
    <recommendedName>
        <fullName evidence="6">Small ribosomal subunit protein uS4</fullName>
    </recommendedName>
</protein>
<comment type="function">
    <text evidence="6">One of the primary rRNA binding proteins, it binds directly to 16S rRNA where it nucleates assembly of the body of the 30S subunit.</text>
</comment>
<keyword evidence="3 6" id="KW-0694">RNA-binding</keyword>
<dbReference type="GO" id="GO:0006412">
    <property type="term" value="P:translation"/>
    <property type="evidence" value="ECO:0007669"/>
    <property type="project" value="UniProtKB-UniRule"/>
</dbReference>
<comment type="subunit">
    <text evidence="6">Part of the 30S ribosomal subunit. Contacts protein S5. The interaction surface between S4 and S5 is involved in control of translational fidelity.</text>
</comment>
<dbReference type="Pfam" id="PF01479">
    <property type="entry name" value="S4"/>
    <property type="match status" value="1"/>
</dbReference>
<name>A0A9E7NBB2_9EURY</name>
<evidence type="ECO:0000313" key="9">
    <source>
        <dbReference type="EMBL" id="UTF55274.1"/>
    </source>
</evidence>
<evidence type="ECO:0000256" key="2">
    <source>
        <dbReference type="ARBA" id="ARBA00022730"/>
    </source>
</evidence>
<dbReference type="InterPro" id="IPR022801">
    <property type="entry name" value="Ribosomal_uS4"/>
</dbReference>
<gene>
    <name evidence="6" type="primary">rps4</name>
    <name evidence="9" type="ORF">NGM29_08505</name>
</gene>
<dbReference type="KEGG" id="sawl:NGM29_08505"/>
<dbReference type="GO" id="GO:0015935">
    <property type="term" value="C:small ribosomal subunit"/>
    <property type="evidence" value="ECO:0007669"/>
    <property type="project" value="InterPro"/>
</dbReference>
<dbReference type="EMBL" id="CP100355">
    <property type="protein sequence ID" value="UTF55274.1"/>
    <property type="molecule type" value="Genomic_DNA"/>
</dbReference>
<keyword evidence="5 6" id="KW-0687">Ribonucleoprotein</keyword>
<sequence length="173" mass="19839">MPLGSNTKQYETPNHPYQGERISSEHALLDRYGLKNKEELWRAQSELRSYRREARDLLAQPQDEATVINRTEEFLGRLKRVGILNEGDELGAVLSLEIEDVLERRLQTVAYRKGLAQTPQQARQFITHGHIVLDGQRQRIPSYVVDVDEEDLVDIDENSPIADELHPARAEGQ</sequence>
<dbReference type="CDD" id="cd00165">
    <property type="entry name" value="S4"/>
    <property type="match status" value="1"/>
</dbReference>
<dbReference type="NCBIfam" id="TIGR01018">
    <property type="entry name" value="uS4_arch"/>
    <property type="match status" value="1"/>
</dbReference>
<proteinExistence type="inferred from homology"/>
<comment type="function">
    <text evidence="6">With S5 and S12 plays an important role in translational accuracy.</text>
</comment>
<dbReference type="GeneID" id="73290081"/>
<dbReference type="GO" id="GO:0019843">
    <property type="term" value="F:rRNA binding"/>
    <property type="evidence" value="ECO:0007669"/>
    <property type="project" value="UniProtKB-UniRule"/>
</dbReference>
<dbReference type="GO" id="GO:0042274">
    <property type="term" value="P:ribosomal small subunit biogenesis"/>
    <property type="evidence" value="ECO:0007669"/>
    <property type="project" value="TreeGrafter"/>
</dbReference>
<dbReference type="PROSITE" id="PS50889">
    <property type="entry name" value="S4"/>
    <property type="match status" value="1"/>
</dbReference>
<dbReference type="SMART" id="SM00363">
    <property type="entry name" value="S4"/>
    <property type="match status" value="1"/>
</dbReference>
<dbReference type="GO" id="GO:0003735">
    <property type="term" value="F:structural constituent of ribosome"/>
    <property type="evidence" value="ECO:0007669"/>
    <property type="project" value="InterPro"/>
</dbReference>
<evidence type="ECO:0000256" key="3">
    <source>
        <dbReference type="ARBA" id="ARBA00022884"/>
    </source>
</evidence>
<dbReference type="PANTHER" id="PTHR11831:SF5">
    <property type="entry name" value="40S RIBOSOMAL PROTEIN S9"/>
    <property type="match status" value="1"/>
</dbReference>
<evidence type="ECO:0000259" key="7">
    <source>
        <dbReference type="SMART" id="SM00363"/>
    </source>
</evidence>
<evidence type="ECO:0000259" key="8">
    <source>
        <dbReference type="SMART" id="SM01390"/>
    </source>
</evidence>
<dbReference type="RefSeq" id="WP_254160147.1">
    <property type="nucleotide sequence ID" value="NZ_CP100355.1"/>
</dbReference>
<feature type="domain" description="RNA-binding S4" evidence="7">
    <location>
        <begin position="104"/>
        <end position="166"/>
    </location>
</feature>
<dbReference type="NCBIfam" id="NF003139">
    <property type="entry name" value="PRK04051.1"/>
    <property type="match status" value="1"/>
</dbReference>
<dbReference type="Gene3D" id="3.10.290.10">
    <property type="entry name" value="RNA-binding S4 domain"/>
    <property type="match status" value="1"/>
</dbReference>
<comment type="similarity">
    <text evidence="1 6">Belongs to the universal ribosomal protein uS4 family.</text>
</comment>
<keyword evidence="2 6" id="KW-0699">rRNA-binding</keyword>
<dbReference type="InterPro" id="IPR005710">
    <property type="entry name" value="Ribosomal_uS4_euk/arc"/>
</dbReference>
<dbReference type="InterPro" id="IPR002942">
    <property type="entry name" value="S4_RNA-bd"/>
</dbReference>
<dbReference type="InterPro" id="IPR001912">
    <property type="entry name" value="Ribosomal_uS4_N"/>
</dbReference>
<feature type="domain" description="Small ribosomal subunit protein uS4 N-terminal" evidence="8">
    <location>
        <begin position="1"/>
        <end position="103"/>
    </location>
</feature>
<evidence type="ECO:0000256" key="5">
    <source>
        <dbReference type="ARBA" id="ARBA00023274"/>
    </source>
</evidence>
<reference evidence="9" key="1">
    <citation type="submission" date="2022-06" db="EMBL/GenBank/DDBJ databases">
        <title>Diverse halophilic archaea isolated from saline environments.</title>
        <authorList>
            <person name="Cui H.-L."/>
        </authorList>
    </citation>
    <scope>NUCLEOTIDE SEQUENCE</scope>
    <source>
        <strain evidence="9">WLHS1</strain>
    </source>
</reference>
<evidence type="ECO:0000256" key="6">
    <source>
        <dbReference type="HAMAP-Rule" id="MF_01306"/>
    </source>
</evidence>
<dbReference type="HAMAP" id="MF_01306_A">
    <property type="entry name" value="Ribosomal_uS4_A"/>
    <property type="match status" value="1"/>
</dbReference>